<evidence type="ECO:0000256" key="1">
    <source>
        <dbReference type="SAM" id="Phobius"/>
    </source>
</evidence>
<proteinExistence type="predicted"/>
<gene>
    <name evidence="2" type="ORF">GCWU000323_00568</name>
</gene>
<evidence type="ECO:0000313" key="3">
    <source>
        <dbReference type="Proteomes" id="UP000006233"/>
    </source>
</evidence>
<dbReference type="HOGENOM" id="CLU_2538454_0_0_0"/>
<dbReference type="Proteomes" id="UP000006233">
    <property type="component" value="Unassembled WGS sequence"/>
</dbReference>
<feature type="transmembrane region" description="Helical" evidence="1">
    <location>
        <begin position="20"/>
        <end position="41"/>
    </location>
</feature>
<sequence length="83" mass="9391">MKINLKLGDFMKNNKKDNILYIIFAFLGTLPALFLNIFPILLWGIFLFFMILLCLSLGIFGIFIIIAMIIAVIISAVYIFGGK</sequence>
<feature type="transmembrane region" description="Helical" evidence="1">
    <location>
        <begin position="47"/>
        <end position="80"/>
    </location>
</feature>
<evidence type="ECO:0000313" key="2">
    <source>
        <dbReference type="EMBL" id="EEX75319.1"/>
    </source>
</evidence>
<comment type="caution">
    <text evidence="2">The sequence shown here is derived from an EMBL/GenBank/DDBJ whole genome shotgun (WGS) entry which is preliminary data.</text>
</comment>
<name>C9MV97_9FUSO</name>
<keyword evidence="1" id="KW-0812">Transmembrane</keyword>
<protein>
    <submittedName>
        <fullName evidence="2">Uncharacterized protein</fullName>
    </submittedName>
</protein>
<dbReference type="AlphaFoldDB" id="C9MV97"/>
<organism evidence="2 3">
    <name type="scientific">Leptotrichia hofstadii F0254</name>
    <dbReference type="NCBI Taxonomy" id="634994"/>
    <lineage>
        <taxon>Bacteria</taxon>
        <taxon>Fusobacteriati</taxon>
        <taxon>Fusobacteriota</taxon>
        <taxon>Fusobacteriia</taxon>
        <taxon>Fusobacteriales</taxon>
        <taxon>Leptotrichiaceae</taxon>
        <taxon>Leptotrichia</taxon>
    </lineage>
</organism>
<accession>C9MV97</accession>
<keyword evidence="1" id="KW-0472">Membrane</keyword>
<reference evidence="2 3" key="1">
    <citation type="submission" date="2009-09" db="EMBL/GenBank/DDBJ databases">
        <authorList>
            <person name="Weinstock G."/>
            <person name="Sodergren E."/>
            <person name="Clifton S."/>
            <person name="Fulton L."/>
            <person name="Fulton B."/>
            <person name="Courtney L."/>
            <person name="Fronick C."/>
            <person name="Harrison M."/>
            <person name="Strong C."/>
            <person name="Farmer C."/>
            <person name="Delahaunty K."/>
            <person name="Markovic C."/>
            <person name="Hall O."/>
            <person name="Minx P."/>
            <person name="Tomlinson C."/>
            <person name="Mitreva M."/>
            <person name="Nelson J."/>
            <person name="Hou S."/>
            <person name="Wollam A."/>
            <person name="Pepin K.H."/>
            <person name="Johnson M."/>
            <person name="Bhonagiri V."/>
            <person name="Nash W.E."/>
            <person name="Warren W."/>
            <person name="Chinwalla A."/>
            <person name="Mardis E.R."/>
            <person name="Wilson R.K."/>
        </authorList>
    </citation>
    <scope>NUCLEOTIDE SEQUENCE [LARGE SCALE GENOMIC DNA]</scope>
    <source>
        <strain evidence="2 3">F0254</strain>
    </source>
</reference>
<keyword evidence="1" id="KW-1133">Transmembrane helix</keyword>
<dbReference type="EMBL" id="ACVB02000007">
    <property type="protein sequence ID" value="EEX75319.1"/>
    <property type="molecule type" value="Genomic_DNA"/>
</dbReference>